<dbReference type="GO" id="GO:0004930">
    <property type="term" value="F:G protein-coupled receptor activity"/>
    <property type="evidence" value="ECO:0007669"/>
    <property type="project" value="UniProtKB-KW"/>
</dbReference>
<dbReference type="PANTHER" id="PTHR22752:SF14">
    <property type="entry name" value="G-PROTEIN COUPLED RECEPTORS FAMILY 1 PROFILE DOMAIN-CONTAINING PROTEIN"/>
    <property type="match status" value="1"/>
</dbReference>
<evidence type="ECO:0000313" key="12">
    <source>
        <dbReference type="Proteomes" id="UP000887568"/>
    </source>
</evidence>
<dbReference type="InterPro" id="IPR000276">
    <property type="entry name" value="GPCR_Rhodpsn"/>
</dbReference>
<evidence type="ECO:0000256" key="3">
    <source>
        <dbReference type="ARBA" id="ARBA00022692"/>
    </source>
</evidence>
<evidence type="ECO:0000256" key="7">
    <source>
        <dbReference type="ARBA" id="ARBA00023170"/>
    </source>
</evidence>
<keyword evidence="12" id="KW-1185">Reference proteome</keyword>
<comment type="subcellular location">
    <subcellularLocation>
        <location evidence="1">Cell membrane</location>
        <topology evidence="1">Multi-pass membrane protein</topology>
    </subcellularLocation>
</comment>
<dbReference type="GO" id="GO:0005886">
    <property type="term" value="C:plasma membrane"/>
    <property type="evidence" value="ECO:0007669"/>
    <property type="project" value="UniProtKB-SubCell"/>
</dbReference>
<accession>A0A913Z991</accession>
<dbReference type="PRINTS" id="PR00237">
    <property type="entry name" value="GPCRRHODOPSN"/>
</dbReference>
<name>A0A913Z991_PATMI</name>
<evidence type="ECO:0000259" key="10">
    <source>
        <dbReference type="PROSITE" id="PS50262"/>
    </source>
</evidence>
<dbReference type="AlphaFoldDB" id="A0A913Z991"/>
<dbReference type="OMA" id="CWIIELA"/>
<feature type="transmembrane region" description="Helical" evidence="9">
    <location>
        <begin position="283"/>
        <end position="305"/>
    </location>
</feature>
<dbReference type="OrthoDB" id="6376512at2759"/>
<feature type="transmembrane region" description="Helical" evidence="9">
    <location>
        <begin position="141"/>
        <end position="165"/>
    </location>
</feature>
<protein>
    <recommendedName>
        <fullName evidence="10">G-protein coupled receptors family 1 profile domain-containing protein</fullName>
    </recommendedName>
</protein>
<dbReference type="InterPro" id="IPR017452">
    <property type="entry name" value="GPCR_Rhodpsn_7TM"/>
</dbReference>
<dbReference type="GeneID" id="119721574"/>
<evidence type="ECO:0000256" key="4">
    <source>
        <dbReference type="ARBA" id="ARBA00022989"/>
    </source>
</evidence>
<feature type="transmembrane region" description="Helical" evidence="9">
    <location>
        <begin position="185"/>
        <end position="210"/>
    </location>
</feature>
<dbReference type="SUPFAM" id="SSF81321">
    <property type="entry name" value="Family A G protein-coupled receptor-like"/>
    <property type="match status" value="1"/>
</dbReference>
<dbReference type="Pfam" id="PF00001">
    <property type="entry name" value="7tm_1"/>
    <property type="match status" value="1"/>
</dbReference>
<feature type="transmembrane region" description="Helical" evidence="9">
    <location>
        <begin position="254"/>
        <end position="277"/>
    </location>
</feature>
<keyword evidence="4 9" id="KW-1133">Transmembrane helix</keyword>
<dbReference type="RefSeq" id="XP_038047581.1">
    <property type="nucleotide sequence ID" value="XM_038191653.1"/>
</dbReference>
<evidence type="ECO:0000256" key="9">
    <source>
        <dbReference type="SAM" id="Phobius"/>
    </source>
</evidence>
<evidence type="ECO:0000256" key="5">
    <source>
        <dbReference type="ARBA" id="ARBA00023040"/>
    </source>
</evidence>
<feature type="transmembrane region" description="Helical" evidence="9">
    <location>
        <begin position="25"/>
        <end position="46"/>
    </location>
</feature>
<dbReference type="Proteomes" id="UP000887568">
    <property type="component" value="Unplaced"/>
</dbReference>
<evidence type="ECO:0000256" key="2">
    <source>
        <dbReference type="ARBA" id="ARBA00022475"/>
    </source>
</evidence>
<keyword evidence="6 9" id="KW-0472">Membrane</keyword>
<evidence type="ECO:0000313" key="11">
    <source>
        <dbReference type="EnsemblMetazoa" id="XP_038047581.1"/>
    </source>
</evidence>
<dbReference type="EnsemblMetazoa" id="XM_038191653.1">
    <property type="protein sequence ID" value="XP_038047581.1"/>
    <property type="gene ID" value="LOC119721574"/>
</dbReference>
<keyword evidence="7" id="KW-0675">Receptor</keyword>
<dbReference type="PROSITE" id="PS50262">
    <property type="entry name" value="G_PROTEIN_RECEP_F1_2"/>
    <property type="match status" value="1"/>
</dbReference>
<evidence type="ECO:0000256" key="8">
    <source>
        <dbReference type="ARBA" id="ARBA00023224"/>
    </source>
</evidence>
<feature type="domain" description="G-protein coupled receptors family 1 profile" evidence="10">
    <location>
        <begin position="38"/>
        <end position="303"/>
    </location>
</feature>
<reference evidence="11" key="1">
    <citation type="submission" date="2022-11" db="UniProtKB">
        <authorList>
            <consortium name="EnsemblMetazoa"/>
        </authorList>
    </citation>
    <scope>IDENTIFICATION</scope>
</reference>
<sequence>MDELINLNVSVVNTCPNYVVCFLEVTVVIAVTSLIVLGNFLTLVVLVSTPSLRNSHGLFLSSLTLADFGTGLVSALTVYPAATFLGTVEAWPYGEVGCLVAAFCSQLFSSTSRLTLVLLSIERYIAVVFPLKYSQVITKKVVLVMLGTCWTIVAAVNLAALLELTGFTYVPEMYQCQPSFFGDPVVALVLIFCLAAPSFFIILATSVIVSRRLSRSARLRADMTTSSPKATASQEDSRKLSSPKTVKLFRMVRVMVMAVFVCWVPFFSVAIVSLITGTKAQQLIVFTAYWLLQSSSFINTIIYFLMNGSFRCRMREILSSITPNVFLGISYSRSSVFSCRIPIQPGLRPLERSGRVNRHSRYHADTKVSYGQ</sequence>
<keyword evidence="3 9" id="KW-0812">Transmembrane</keyword>
<dbReference type="CDD" id="cd00637">
    <property type="entry name" value="7tm_classA_rhodopsin-like"/>
    <property type="match status" value="1"/>
</dbReference>
<feature type="transmembrane region" description="Helical" evidence="9">
    <location>
        <begin position="58"/>
        <end position="79"/>
    </location>
</feature>
<dbReference type="Gene3D" id="1.20.1070.10">
    <property type="entry name" value="Rhodopsin 7-helix transmembrane proteins"/>
    <property type="match status" value="1"/>
</dbReference>
<organism evidence="11 12">
    <name type="scientific">Patiria miniata</name>
    <name type="common">Bat star</name>
    <name type="synonym">Asterina miniata</name>
    <dbReference type="NCBI Taxonomy" id="46514"/>
    <lineage>
        <taxon>Eukaryota</taxon>
        <taxon>Metazoa</taxon>
        <taxon>Echinodermata</taxon>
        <taxon>Eleutherozoa</taxon>
        <taxon>Asterozoa</taxon>
        <taxon>Asteroidea</taxon>
        <taxon>Valvatacea</taxon>
        <taxon>Valvatida</taxon>
        <taxon>Asterinidae</taxon>
        <taxon>Patiria</taxon>
    </lineage>
</organism>
<dbReference type="PANTHER" id="PTHR22752">
    <property type="entry name" value="G PROTEIN-COUPLED RECEPTOR"/>
    <property type="match status" value="1"/>
</dbReference>
<proteinExistence type="predicted"/>
<feature type="transmembrane region" description="Helical" evidence="9">
    <location>
        <begin position="99"/>
        <end position="121"/>
    </location>
</feature>
<evidence type="ECO:0000256" key="1">
    <source>
        <dbReference type="ARBA" id="ARBA00004651"/>
    </source>
</evidence>
<keyword evidence="5" id="KW-0297">G-protein coupled receptor</keyword>
<keyword evidence="8" id="KW-0807">Transducer</keyword>
<evidence type="ECO:0000256" key="6">
    <source>
        <dbReference type="ARBA" id="ARBA00023136"/>
    </source>
</evidence>
<keyword evidence="2" id="KW-1003">Cell membrane</keyword>